<gene>
    <name evidence="1" type="ORF">MANES_10G114200</name>
</gene>
<protein>
    <submittedName>
        <fullName evidence="1">Uncharacterized protein</fullName>
    </submittedName>
</protein>
<sequence length="51" mass="5579">MLPIKGGCFNEFSFQAYVSFGRSRRIKVLKLGSSRCSDPLFSGSSIICSIS</sequence>
<dbReference type="AlphaFoldDB" id="A0A2C9V5E0"/>
<name>A0A2C9V5E0_MANES</name>
<organism evidence="1">
    <name type="scientific">Manihot esculenta</name>
    <name type="common">Cassava</name>
    <name type="synonym">Jatropha manihot</name>
    <dbReference type="NCBI Taxonomy" id="3983"/>
    <lineage>
        <taxon>Eukaryota</taxon>
        <taxon>Viridiplantae</taxon>
        <taxon>Streptophyta</taxon>
        <taxon>Embryophyta</taxon>
        <taxon>Tracheophyta</taxon>
        <taxon>Spermatophyta</taxon>
        <taxon>Magnoliopsida</taxon>
        <taxon>eudicotyledons</taxon>
        <taxon>Gunneridae</taxon>
        <taxon>Pentapetalae</taxon>
        <taxon>rosids</taxon>
        <taxon>fabids</taxon>
        <taxon>Malpighiales</taxon>
        <taxon>Euphorbiaceae</taxon>
        <taxon>Crotonoideae</taxon>
        <taxon>Manihoteae</taxon>
        <taxon>Manihot</taxon>
    </lineage>
</organism>
<accession>A0A2C9V5E0</accession>
<dbReference type="EMBL" id="CM004396">
    <property type="protein sequence ID" value="OAY39678.1"/>
    <property type="molecule type" value="Genomic_DNA"/>
</dbReference>
<reference evidence="1" key="1">
    <citation type="submission" date="2016-02" db="EMBL/GenBank/DDBJ databases">
        <title>WGS assembly of Manihot esculenta.</title>
        <authorList>
            <person name="Bredeson J.V."/>
            <person name="Prochnik S.E."/>
            <person name="Lyons J.B."/>
            <person name="Schmutz J."/>
            <person name="Grimwood J."/>
            <person name="Vrebalov J."/>
            <person name="Bart R.S."/>
            <person name="Amuge T."/>
            <person name="Ferguson M.E."/>
            <person name="Green R."/>
            <person name="Putnam N."/>
            <person name="Stites J."/>
            <person name="Rounsley S."/>
            <person name="Rokhsar D.S."/>
        </authorList>
    </citation>
    <scope>NUCLEOTIDE SEQUENCE [LARGE SCALE GENOMIC DNA]</scope>
    <source>
        <tissue evidence="1">Leaf</tissue>
    </source>
</reference>
<evidence type="ECO:0000313" key="1">
    <source>
        <dbReference type="EMBL" id="OAY39678.1"/>
    </source>
</evidence>
<proteinExistence type="predicted"/>